<dbReference type="EMBL" id="JAWDJR010000007">
    <property type="protein sequence ID" value="KAK9971296.1"/>
    <property type="molecule type" value="Genomic_DNA"/>
</dbReference>
<reference evidence="1 2" key="1">
    <citation type="submission" date="2024-05" db="EMBL/GenBank/DDBJ databases">
        <title>A high-quality chromosomal-level genome assembly of Topmouth culter (Culter alburnus).</title>
        <authorList>
            <person name="Zhao H."/>
        </authorList>
    </citation>
    <scope>NUCLEOTIDE SEQUENCE [LARGE SCALE GENOMIC DNA]</scope>
    <source>
        <strain evidence="1">CATC2023</strain>
        <tissue evidence="1">Muscle</tissue>
    </source>
</reference>
<proteinExistence type="predicted"/>
<evidence type="ECO:0000313" key="1">
    <source>
        <dbReference type="EMBL" id="KAK9971296.1"/>
    </source>
</evidence>
<protein>
    <submittedName>
        <fullName evidence="1">Uncharacterized protein</fullName>
    </submittedName>
</protein>
<comment type="caution">
    <text evidence="1">The sequence shown here is derived from an EMBL/GenBank/DDBJ whole genome shotgun (WGS) entry which is preliminary data.</text>
</comment>
<organism evidence="1 2">
    <name type="scientific">Culter alburnus</name>
    <name type="common">Topmouth culter</name>
    <dbReference type="NCBI Taxonomy" id="194366"/>
    <lineage>
        <taxon>Eukaryota</taxon>
        <taxon>Metazoa</taxon>
        <taxon>Chordata</taxon>
        <taxon>Craniata</taxon>
        <taxon>Vertebrata</taxon>
        <taxon>Euteleostomi</taxon>
        <taxon>Actinopterygii</taxon>
        <taxon>Neopterygii</taxon>
        <taxon>Teleostei</taxon>
        <taxon>Ostariophysi</taxon>
        <taxon>Cypriniformes</taxon>
        <taxon>Xenocyprididae</taxon>
        <taxon>Xenocypridinae</taxon>
        <taxon>Culter</taxon>
    </lineage>
</organism>
<dbReference type="AlphaFoldDB" id="A0AAW2ACD5"/>
<dbReference type="Proteomes" id="UP001479290">
    <property type="component" value="Unassembled WGS sequence"/>
</dbReference>
<gene>
    <name evidence="1" type="ORF">ABG768_024670</name>
</gene>
<name>A0AAW2ACD5_CULAL</name>
<keyword evidence="2" id="KW-1185">Reference proteome</keyword>
<feature type="non-terminal residue" evidence="1">
    <location>
        <position position="57"/>
    </location>
</feature>
<evidence type="ECO:0000313" key="2">
    <source>
        <dbReference type="Proteomes" id="UP001479290"/>
    </source>
</evidence>
<sequence>MRPGVWEKSNDRIVKSLGIQTRRKERQACIGTNDYSLHSDATRWSRSSNKPSCLLRR</sequence>
<accession>A0AAW2ACD5</accession>